<gene>
    <name evidence="1" type="ORF">OESDEN_20725</name>
</gene>
<sequence length="232" mass="26087">FCDSLVEILDAQIRHSLARLNLLLPVNEAITVSYLLSNQPLLLPSGGIRTYHLGVTSVNHVGAKFTPTTIESDHHAIYHIHEDLMSEIVHTICRQGFMDGNFTSNEKNVHAACQKASITVKNMEATNTANILLTLLLRFRDGDETLVTKNYTVTVLYNSRLRLFFRLKSEIVNPSDSYARFSDQIFTLLSEVIRSRISLPLPIPTGAETDRSMIKLQPDRIIFATDFVFPNG</sequence>
<dbReference type="Proteomes" id="UP000053660">
    <property type="component" value="Unassembled WGS sequence"/>
</dbReference>
<organism evidence="1 2">
    <name type="scientific">Oesophagostomum dentatum</name>
    <name type="common">Nodular worm</name>
    <dbReference type="NCBI Taxonomy" id="61180"/>
    <lineage>
        <taxon>Eukaryota</taxon>
        <taxon>Metazoa</taxon>
        <taxon>Ecdysozoa</taxon>
        <taxon>Nematoda</taxon>
        <taxon>Chromadorea</taxon>
        <taxon>Rhabditida</taxon>
        <taxon>Rhabditina</taxon>
        <taxon>Rhabditomorpha</taxon>
        <taxon>Strongyloidea</taxon>
        <taxon>Strongylidae</taxon>
        <taxon>Oesophagostomum</taxon>
    </lineage>
</organism>
<dbReference type="AlphaFoldDB" id="A0A0B1S2S6"/>
<name>A0A0B1S2S6_OESDE</name>
<keyword evidence="2" id="KW-1185">Reference proteome</keyword>
<accession>A0A0B1S2S6</accession>
<feature type="non-terminal residue" evidence="1">
    <location>
        <position position="1"/>
    </location>
</feature>
<evidence type="ECO:0000313" key="2">
    <source>
        <dbReference type="Proteomes" id="UP000053660"/>
    </source>
</evidence>
<proteinExistence type="predicted"/>
<dbReference type="OrthoDB" id="5825140at2759"/>
<protein>
    <submittedName>
        <fullName evidence="1">Uncharacterized protein</fullName>
    </submittedName>
</protein>
<dbReference type="EMBL" id="KN604056">
    <property type="protein sequence ID" value="KHJ79623.1"/>
    <property type="molecule type" value="Genomic_DNA"/>
</dbReference>
<reference evidence="1 2" key="1">
    <citation type="submission" date="2014-03" db="EMBL/GenBank/DDBJ databases">
        <title>Draft genome of the hookworm Oesophagostomum dentatum.</title>
        <authorList>
            <person name="Mitreva M."/>
        </authorList>
    </citation>
    <scope>NUCLEOTIDE SEQUENCE [LARGE SCALE GENOMIC DNA]</scope>
    <source>
        <strain evidence="1 2">OD-Hann</strain>
    </source>
</reference>
<evidence type="ECO:0000313" key="1">
    <source>
        <dbReference type="EMBL" id="KHJ79623.1"/>
    </source>
</evidence>